<protein>
    <submittedName>
        <fullName evidence="3">Uncharacterized protein</fullName>
    </submittedName>
</protein>
<accession>A0A1I7UV70</accession>
<evidence type="ECO:0000256" key="1">
    <source>
        <dbReference type="SAM" id="Phobius"/>
    </source>
</evidence>
<proteinExistence type="predicted"/>
<dbReference type="Proteomes" id="UP000095282">
    <property type="component" value="Unplaced"/>
</dbReference>
<name>A0A1I7UV70_9PELO</name>
<dbReference type="AlphaFoldDB" id="A0A1I7UV70"/>
<keyword evidence="1" id="KW-1133">Transmembrane helix</keyword>
<reference evidence="3" key="1">
    <citation type="submission" date="2016-11" db="UniProtKB">
        <authorList>
            <consortium name="WormBaseParasite"/>
        </authorList>
    </citation>
    <scope>IDENTIFICATION</scope>
</reference>
<keyword evidence="2" id="KW-1185">Reference proteome</keyword>
<evidence type="ECO:0000313" key="3">
    <source>
        <dbReference type="WBParaSite" id="Csp11.Scaffold630.g19670.t1"/>
    </source>
</evidence>
<keyword evidence="1" id="KW-0472">Membrane</keyword>
<feature type="transmembrane region" description="Helical" evidence="1">
    <location>
        <begin position="42"/>
        <end position="67"/>
    </location>
</feature>
<evidence type="ECO:0000313" key="2">
    <source>
        <dbReference type="Proteomes" id="UP000095282"/>
    </source>
</evidence>
<dbReference type="WBParaSite" id="Csp11.Scaffold630.g19670.t1">
    <property type="protein sequence ID" value="Csp11.Scaffold630.g19670.t1"/>
    <property type="gene ID" value="Csp11.Scaffold630.g19670"/>
</dbReference>
<organism evidence="2 3">
    <name type="scientific">Caenorhabditis tropicalis</name>
    <dbReference type="NCBI Taxonomy" id="1561998"/>
    <lineage>
        <taxon>Eukaryota</taxon>
        <taxon>Metazoa</taxon>
        <taxon>Ecdysozoa</taxon>
        <taxon>Nematoda</taxon>
        <taxon>Chromadorea</taxon>
        <taxon>Rhabditida</taxon>
        <taxon>Rhabditina</taxon>
        <taxon>Rhabditomorpha</taxon>
        <taxon>Rhabditoidea</taxon>
        <taxon>Rhabditidae</taxon>
        <taxon>Peloderinae</taxon>
        <taxon>Caenorhabditis</taxon>
    </lineage>
</organism>
<keyword evidence="1" id="KW-0812">Transmembrane</keyword>
<sequence>MKRCDPKNPMTPPVTESRMYPAVEKSVSPSKRFQLVQSEDKMFWACLLFFIFVIVFILAFALVLGIAHHYKIV</sequence>